<dbReference type="Proteomes" id="UP001177670">
    <property type="component" value="Unassembled WGS sequence"/>
</dbReference>
<proteinExistence type="predicted"/>
<gene>
    <name evidence="2" type="ORF">K0M31_002354</name>
</gene>
<feature type="region of interest" description="Disordered" evidence="1">
    <location>
        <begin position="80"/>
        <end position="100"/>
    </location>
</feature>
<comment type="caution">
    <text evidence="2">The sequence shown here is derived from an EMBL/GenBank/DDBJ whole genome shotgun (WGS) entry which is preliminary data.</text>
</comment>
<organism evidence="2 3">
    <name type="scientific">Melipona bicolor</name>
    <dbReference type="NCBI Taxonomy" id="60889"/>
    <lineage>
        <taxon>Eukaryota</taxon>
        <taxon>Metazoa</taxon>
        <taxon>Ecdysozoa</taxon>
        <taxon>Arthropoda</taxon>
        <taxon>Hexapoda</taxon>
        <taxon>Insecta</taxon>
        <taxon>Pterygota</taxon>
        <taxon>Neoptera</taxon>
        <taxon>Endopterygota</taxon>
        <taxon>Hymenoptera</taxon>
        <taxon>Apocrita</taxon>
        <taxon>Aculeata</taxon>
        <taxon>Apoidea</taxon>
        <taxon>Anthophila</taxon>
        <taxon>Apidae</taxon>
        <taxon>Melipona</taxon>
    </lineage>
</organism>
<accession>A0AA40GIF5</accession>
<sequence>MAAFLKTSKKLPHGLFIPHYVPSHRKQKFSIDLLSQEKKEIRSFRETCKPPRRLGCKLKRETSALPIEIFSMTAGESFKSDNEKVGNKGDEGKRGVKRGRALGYSAARSRKLATVPPATFVAYGDTNLALKIRPAFWR</sequence>
<evidence type="ECO:0000256" key="1">
    <source>
        <dbReference type="SAM" id="MobiDB-lite"/>
    </source>
</evidence>
<dbReference type="AlphaFoldDB" id="A0AA40GIF5"/>
<protein>
    <submittedName>
        <fullName evidence="2">Uncharacterized protein</fullName>
    </submittedName>
</protein>
<name>A0AA40GIF5_9HYME</name>
<evidence type="ECO:0000313" key="2">
    <source>
        <dbReference type="EMBL" id="KAK1137860.1"/>
    </source>
</evidence>
<reference evidence="2" key="1">
    <citation type="submission" date="2021-10" db="EMBL/GenBank/DDBJ databases">
        <title>Melipona bicolor Genome sequencing and assembly.</title>
        <authorList>
            <person name="Araujo N.S."/>
            <person name="Arias M.C."/>
        </authorList>
    </citation>
    <scope>NUCLEOTIDE SEQUENCE</scope>
    <source>
        <strain evidence="2">USP_2M_L1-L4_2017</strain>
        <tissue evidence="2">Whole body</tissue>
    </source>
</reference>
<evidence type="ECO:0000313" key="3">
    <source>
        <dbReference type="Proteomes" id="UP001177670"/>
    </source>
</evidence>
<dbReference type="EMBL" id="JAHYIQ010000001">
    <property type="protein sequence ID" value="KAK1137860.1"/>
    <property type="molecule type" value="Genomic_DNA"/>
</dbReference>
<keyword evidence="3" id="KW-1185">Reference proteome</keyword>
<feature type="compositionally biased region" description="Basic and acidic residues" evidence="1">
    <location>
        <begin position="80"/>
        <end position="94"/>
    </location>
</feature>